<keyword evidence="2" id="KW-1185">Reference proteome</keyword>
<protein>
    <submittedName>
        <fullName evidence="1">Uncharacterized protein</fullName>
    </submittedName>
</protein>
<organism evidence="1 2">
    <name type="scientific">Clonostachys rosea f. rosea IK726</name>
    <dbReference type="NCBI Taxonomy" id="1349383"/>
    <lineage>
        <taxon>Eukaryota</taxon>
        <taxon>Fungi</taxon>
        <taxon>Dikarya</taxon>
        <taxon>Ascomycota</taxon>
        <taxon>Pezizomycotina</taxon>
        <taxon>Sordariomycetes</taxon>
        <taxon>Hypocreomycetidae</taxon>
        <taxon>Hypocreales</taxon>
        <taxon>Bionectriaceae</taxon>
        <taxon>Clonostachys</taxon>
    </lineage>
</organism>
<dbReference type="EMBL" id="CADEHS020000001">
    <property type="protein sequence ID" value="CAG9936292.1"/>
    <property type="molecule type" value="Genomic_DNA"/>
</dbReference>
<proteinExistence type="predicted"/>
<accession>A0ACA9T5X9</accession>
<gene>
    <name evidence="1" type="ORF">CRV2_00003471</name>
</gene>
<sequence>MAFENSRNGIPEGTKFRSSCDACSAAKIKCTQERPECSHCAKRLRVCVYSLSKRVKRPRRPQMRHEGRGNPGSGTGQAVAPGDETIPGSAPLDSAGSSIDCMTSIDFLSSAASHPVTPRPSDCSTDWASLVATAEPFATLLDPALDFPASLPVPDPDHVQSVEKSNSDSLENINDTSIGSRGSLTNSPSRSCEVVSSETSSFPDINHPNNAKRAPPEGDS</sequence>
<dbReference type="Proteomes" id="UP000836387">
    <property type="component" value="Unassembled WGS sequence"/>
</dbReference>
<evidence type="ECO:0000313" key="2">
    <source>
        <dbReference type="Proteomes" id="UP000836387"/>
    </source>
</evidence>
<name>A0ACA9T5X9_BIOOC</name>
<comment type="caution">
    <text evidence="1">The sequence shown here is derived from an EMBL/GenBank/DDBJ whole genome shotgun (WGS) entry which is preliminary data.</text>
</comment>
<reference evidence="1" key="1">
    <citation type="submission" date="2020-04" db="EMBL/GenBank/DDBJ databases">
        <authorList>
            <person name="Broberg M."/>
        </authorList>
    </citation>
    <scope>NUCLEOTIDE SEQUENCE</scope>
</reference>
<evidence type="ECO:0000313" key="1">
    <source>
        <dbReference type="EMBL" id="CAG9936292.1"/>
    </source>
</evidence>
<reference evidence="1" key="2">
    <citation type="submission" date="2021-10" db="EMBL/GenBank/DDBJ databases">
        <authorList>
            <person name="Piombo E."/>
        </authorList>
    </citation>
    <scope>NUCLEOTIDE SEQUENCE</scope>
</reference>